<reference evidence="3" key="1">
    <citation type="submission" date="2016-06" db="UniProtKB">
        <authorList>
            <consortium name="WormBaseParasite"/>
        </authorList>
    </citation>
    <scope>IDENTIFICATION</scope>
</reference>
<proteinExistence type="predicted"/>
<evidence type="ECO:0000313" key="3">
    <source>
        <dbReference type="WBParaSite" id="GPUH_0001487001-mRNA-1"/>
    </source>
</evidence>
<reference evidence="1 2" key="2">
    <citation type="submission" date="2018-11" db="EMBL/GenBank/DDBJ databases">
        <authorList>
            <consortium name="Pathogen Informatics"/>
        </authorList>
    </citation>
    <scope>NUCLEOTIDE SEQUENCE [LARGE SCALE GENOMIC DNA]</scope>
</reference>
<protein>
    <submittedName>
        <fullName evidence="3">DNA helicase</fullName>
    </submittedName>
</protein>
<evidence type="ECO:0000313" key="2">
    <source>
        <dbReference type="Proteomes" id="UP000271098"/>
    </source>
</evidence>
<dbReference type="AlphaFoldDB" id="A0A183E1L0"/>
<gene>
    <name evidence="1" type="ORF">GPUH_LOCUS14851</name>
</gene>
<dbReference type="EMBL" id="UYRT01081720">
    <property type="protein sequence ID" value="VDN24884.1"/>
    <property type="molecule type" value="Genomic_DNA"/>
</dbReference>
<organism evidence="3">
    <name type="scientific">Gongylonema pulchrum</name>
    <dbReference type="NCBI Taxonomy" id="637853"/>
    <lineage>
        <taxon>Eukaryota</taxon>
        <taxon>Metazoa</taxon>
        <taxon>Ecdysozoa</taxon>
        <taxon>Nematoda</taxon>
        <taxon>Chromadorea</taxon>
        <taxon>Rhabditida</taxon>
        <taxon>Spirurina</taxon>
        <taxon>Spiruromorpha</taxon>
        <taxon>Spiruroidea</taxon>
        <taxon>Gongylonematidae</taxon>
        <taxon>Gongylonema</taxon>
    </lineage>
</organism>
<keyword evidence="2" id="KW-1185">Reference proteome</keyword>
<dbReference type="OrthoDB" id="6502088at2759"/>
<dbReference type="WBParaSite" id="GPUH_0001487001-mRNA-1">
    <property type="protein sequence ID" value="GPUH_0001487001-mRNA-1"/>
    <property type="gene ID" value="GPUH_0001487001"/>
</dbReference>
<evidence type="ECO:0000313" key="1">
    <source>
        <dbReference type="EMBL" id="VDN24884.1"/>
    </source>
</evidence>
<accession>A0A183E1L0</accession>
<dbReference type="Proteomes" id="UP000271098">
    <property type="component" value="Unassembled WGS sequence"/>
</dbReference>
<name>A0A183E1L0_9BILA</name>
<sequence>MRALVVLRKLMNIEQRLCRFSTRRTFVRVVFDEVYLKLKGVADAQCVELILQIQAIDYTAWQDMTLLPNNIFPSLIETVDEEDADDVIDDYDAENDASLLELQRDEHFQCEENQLLDPQQVHSIKRSAQRAYEKQSRYQDDIQLRTKRLILKLRESTQKLIDNGWGWTDDTYRDVFERLNRSVSCFNQMPITHAEMFTATENPPTITEEARIANLFRLIFPGEDISGAKRFETVAQLREATSDRFDEVVKEMQRLSNMVMKLSKIYDPGSYKSSLGVNLQRMDSILGLVTQYETGRLQRRAWAEKMQSRNMRHFFDQDFFEKLVRNIVDMEDDNLQMLMDSIQDGQGLQMGAMLYFGDSSQQNMKKFGAFVQDIVDCTFGDVKNESIELLNSFKKVMHEFQAMLVVRWVYSLEQAC</sequence>